<feature type="compositionally biased region" description="Basic residues" evidence="1">
    <location>
        <begin position="227"/>
        <end position="237"/>
    </location>
</feature>
<feature type="region of interest" description="Disordered" evidence="1">
    <location>
        <begin position="212"/>
        <end position="237"/>
    </location>
</feature>
<dbReference type="RefSeq" id="WP_338247631.1">
    <property type="nucleotide sequence ID" value="NZ_BSRI01000001.1"/>
</dbReference>
<accession>A0ABQ6FJW8</accession>
<dbReference type="Proteomes" id="UP001344906">
    <property type="component" value="Unassembled WGS sequence"/>
</dbReference>
<evidence type="ECO:0000313" key="3">
    <source>
        <dbReference type="Proteomes" id="UP001344906"/>
    </source>
</evidence>
<evidence type="ECO:0000313" key="2">
    <source>
        <dbReference type="EMBL" id="GLV53908.1"/>
    </source>
</evidence>
<dbReference type="PANTHER" id="PTHR36452">
    <property type="entry name" value="CHROMOSOME 12, WHOLE GENOME SHOTGUN SEQUENCE"/>
    <property type="match status" value="1"/>
</dbReference>
<dbReference type="Pfam" id="PF09365">
    <property type="entry name" value="DUF2461"/>
    <property type="match status" value="1"/>
</dbReference>
<feature type="compositionally biased region" description="Basic and acidic residues" evidence="1">
    <location>
        <begin position="212"/>
        <end position="226"/>
    </location>
</feature>
<protein>
    <submittedName>
        <fullName evidence="2">TIGR02453 family protein</fullName>
    </submittedName>
</protein>
<dbReference type="NCBIfam" id="TIGR02453">
    <property type="entry name" value="TIGR02453 family protein"/>
    <property type="match status" value="1"/>
</dbReference>
<dbReference type="InterPro" id="IPR012808">
    <property type="entry name" value="CHP02453"/>
</dbReference>
<organism evidence="2 3">
    <name type="scientific">Dictyobacter halimunensis</name>
    <dbReference type="NCBI Taxonomy" id="3026934"/>
    <lineage>
        <taxon>Bacteria</taxon>
        <taxon>Bacillati</taxon>
        <taxon>Chloroflexota</taxon>
        <taxon>Ktedonobacteria</taxon>
        <taxon>Ktedonobacterales</taxon>
        <taxon>Dictyobacteraceae</taxon>
        <taxon>Dictyobacter</taxon>
    </lineage>
</organism>
<sequence length="237" mass="27224">MSIFQGFPPEAFTFFAGLEEDNSKTYWEAHKAIWEEKVSAPMQDFLTELEADFPPFRLFRPNRDVRFSKDKSPYKLWIGATSEAVDQGGTGYYIRLGASSLWLACGIHTMAKDQLEHFRAAIDSDLYGSQFEEIVHTLSQASLSVTPGREEPLKSAPQGYAKDHPRINFLRWKGVIMVKEFNRAEDWLQTPQAVEYVRDAWHAAEPLKDWLDKHVGQSQEPREKASSRSRKPLSARR</sequence>
<dbReference type="PANTHER" id="PTHR36452:SF1">
    <property type="entry name" value="DUF2461 DOMAIN-CONTAINING PROTEIN"/>
    <property type="match status" value="1"/>
</dbReference>
<name>A0ABQ6FJW8_9CHLR</name>
<reference evidence="2 3" key="1">
    <citation type="submission" date="2023-02" db="EMBL/GenBank/DDBJ databases">
        <title>Dictyobacter halimunensis sp. nov., a new member of the class Ktedonobacteria from forest soil in a geothermal area.</title>
        <authorList>
            <person name="Rachmania M.K."/>
            <person name="Ningsih F."/>
            <person name="Sakai Y."/>
            <person name="Yabe S."/>
            <person name="Yokota A."/>
            <person name="Sjamsuridzal W."/>
        </authorList>
    </citation>
    <scope>NUCLEOTIDE SEQUENCE [LARGE SCALE GENOMIC DNA]</scope>
    <source>
        <strain evidence="2 3">S3.2.2.5</strain>
    </source>
</reference>
<evidence type="ECO:0000256" key="1">
    <source>
        <dbReference type="SAM" id="MobiDB-lite"/>
    </source>
</evidence>
<keyword evidence="3" id="KW-1185">Reference proteome</keyword>
<dbReference type="EMBL" id="BSRI01000001">
    <property type="protein sequence ID" value="GLV53908.1"/>
    <property type="molecule type" value="Genomic_DNA"/>
</dbReference>
<proteinExistence type="predicted"/>
<gene>
    <name evidence="2" type="ORF">KDH_07590</name>
</gene>
<comment type="caution">
    <text evidence="2">The sequence shown here is derived from an EMBL/GenBank/DDBJ whole genome shotgun (WGS) entry which is preliminary data.</text>
</comment>
<dbReference type="InterPro" id="IPR015996">
    <property type="entry name" value="UCP028451"/>
</dbReference>
<dbReference type="PIRSF" id="PIRSF028451">
    <property type="entry name" value="UCP028451"/>
    <property type="match status" value="1"/>
</dbReference>